<organism evidence="1 2">
    <name type="scientific">Campylobacter ureolyticus</name>
    <dbReference type="NCBI Taxonomy" id="827"/>
    <lineage>
        <taxon>Bacteria</taxon>
        <taxon>Pseudomonadati</taxon>
        <taxon>Campylobacterota</taxon>
        <taxon>Epsilonproteobacteria</taxon>
        <taxon>Campylobacterales</taxon>
        <taxon>Campylobacteraceae</taxon>
        <taxon>Campylobacter</taxon>
    </lineage>
</organism>
<dbReference type="AlphaFoldDB" id="A0A9Q4KFK4"/>
<dbReference type="Proteomes" id="UP001075225">
    <property type="component" value="Unassembled WGS sequence"/>
</dbReference>
<accession>A0A9Q4KFK4</accession>
<reference evidence="1" key="1">
    <citation type="submission" date="2022-12" db="EMBL/GenBank/DDBJ databases">
        <title>Species Delineation and Comparative Genomics within the Campylobacter ureolyticus Complex.</title>
        <authorList>
            <person name="Maki J."/>
            <person name="Howard M."/>
            <person name="Connelly S."/>
            <person name="Hardy D.J."/>
            <person name="Cameron A."/>
        </authorList>
    </citation>
    <scope>NUCLEOTIDE SEQUENCE</scope>
    <source>
        <strain evidence="1">URMC_787</strain>
    </source>
</reference>
<comment type="caution">
    <text evidence="1">The sequence shown here is derived from an EMBL/GenBank/DDBJ whole genome shotgun (WGS) entry which is preliminary data.</text>
</comment>
<evidence type="ECO:0000313" key="2">
    <source>
        <dbReference type="Proteomes" id="UP001075225"/>
    </source>
</evidence>
<sequence length="83" mass="10282">MKKLKFRNLIKTIYLQDCYEEPINSSYFINEKIREFINTLENSYYFRQDNYIIYKQTLQGKKPYFYVLLSKIDNDCILKIFRV</sequence>
<name>A0A9Q4KFK4_9BACT</name>
<dbReference type="EMBL" id="JAPXGO010000001">
    <property type="protein sequence ID" value="MCZ6159331.1"/>
    <property type="molecule type" value="Genomic_DNA"/>
</dbReference>
<dbReference type="RefSeq" id="WP_269484388.1">
    <property type="nucleotide sequence ID" value="NZ_JAPXGH010000009.1"/>
</dbReference>
<protein>
    <submittedName>
        <fullName evidence="1">Uncharacterized protein</fullName>
    </submittedName>
</protein>
<proteinExistence type="predicted"/>
<evidence type="ECO:0000313" key="1">
    <source>
        <dbReference type="EMBL" id="MCZ6159331.1"/>
    </source>
</evidence>
<gene>
    <name evidence="1" type="ORF">O6B32_02385</name>
</gene>